<dbReference type="EMBL" id="JAVHJO010000012">
    <property type="protein sequence ID" value="KAK6531932.1"/>
    <property type="molecule type" value="Genomic_DNA"/>
</dbReference>
<protein>
    <submittedName>
        <fullName evidence="1">Uncharacterized protein</fullName>
    </submittedName>
</protein>
<comment type="caution">
    <text evidence="1">The sequence shown here is derived from an EMBL/GenBank/DDBJ whole genome shotgun (WGS) entry which is preliminary data.</text>
</comment>
<organism evidence="1 2">
    <name type="scientific">Orbilia ellipsospora</name>
    <dbReference type="NCBI Taxonomy" id="2528407"/>
    <lineage>
        <taxon>Eukaryota</taxon>
        <taxon>Fungi</taxon>
        <taxon>Dikarya</taxon>
        <taxon>Ascomycota</taxon>
        <taxon>Pezizomycotina</taxon>
        <taxon>Orbiliomycetes</taxon>
        <taxon>Orbiliales</taxon>
        <taxon>Orbiliaceae</taxon>
        <taxon>Orbilia</taxon>
    </lineage>
</organism>
<proteinExistence type="predicted"/>
<gene>
    <name evidence="1" type="ORF">TWF694_003096</name>
</gene>
<evidence type="ECO:0000313" key="1">
    <source>
        <dbReference type="EMBL" id="KAK6531932.1"/>
    </source>
</evidence>
<sequence length="137" mass="15474">MQDLFASPRIRRWVPEETLATSPEVILERGNGRLCLVKSLARAPLSVIDNTTSWDLDSKGGTFRDDITGAQLINPRKKKEEGRRKKAGVGVSGNRKYWFNLRQSISDSMTPLMLYHVDMLAGLLPSFEMVCRLNSHL</sequence>
<dbReference type="Proteomes" id="UP001365542">
    <property type="component" value="Unassembled WGS sequence"/>
</dbReference>
<reference evidence="1 2" key="1">
    <citation type="submission" date="2019-10" db="EMBL/GenBank/DDBJ databases">
        <authorList>
            <person name="Palmer J.M."/>
        </authorList>
    </citation>
    <scope>NUCLEOTIDE SEQUENCE [LARGE SCALE GENOMIC DNA]</scope>
    <source>
        <strain evidence="1 2">TWF694</strain>
    </source>
</reference>
<name>A0AAV9X1S5_9PEZI</name>
<dbReference type="AlphaFoldDB" id="A0AAV9X1S5"/>
<keyword evidence="2" id="KW-1185">Reference proteome</keyword>
<accession>A0AAV9X1S5</accession>
<evidence type="ECO:0000313" key="2">
    <source>
        <dbReference type="Proteomes" id="UP001365542"/>
    </source>
</evidence>